<reference evidence="1" key="1">
    <citation type="submission" date="2021-05" db="EMBL/GenBank/DDBJ databases">
        <authorList>
            <person name="Alioto T."/>
            <person name="Alioto T."/>
            <person name="Gomez Garrido J."/>
        </authorList>
    </citation>
    <scope>NUCLEOTIDE SEQUENCE</scope>
</reference>
<protein>
    <submittedName>
        <fullName evidence="1">Uncharacterized protein</fullName>
    </submittedName>
</protein>
<organism evidence="1">
    <name type="scientific">Cacopsylla melanoneura</name>
    <dbReference type="NCBI Taxonomy" id="428564"/>
    <lineage>
        <taxon>Eukaryota</taxon>
        <taxon>Metazoa</taxon>
        <taxon>Ecdysozoa</taxon>
        <taxon>Arthropoda</taxon>
        <taxon>Hexapoda</taxon>
        <taxon>Insecta</taxon>
        <taxon>Pterygota</taxon>
        <taxon>Neoptera</taxon>
        <taxon>Paraneoptera</taxon>
        <taxon>Hemiptera</taxon>
        <taxon>Sternorrhyncha</taxon>
        <taxon>Psylloidea</taxon>
        <taxon>Psyllidae</taxon>
        <taxon>Psyllinae</taxon>
        <taxon>Cacopsylla</taxon>
    </lineage>
</organism>
<dbReference type="EMBL" id="HBUF01571781">
    <property type="protein sequence ID" value="CAG6766877.1"/>
    <property type="molecule type" value="Transcribed_RNA"/>
</dbReference>
<dbReference type="EMBL" id="HBUF01571782">
    <property type="protein sequence ID" value="CAG6766879.1"/>
    <property type="molecule type" value="Transcribed_RNA"/>
</dbReference>
<evidence type="ECO:0000313" key="1">
    <source>
        <dbReference type="EMBL" id="CAG6766877.1"/>
    </source>
</evidence>
<dbReference type="EMBL" id="HBUF01571783">
    <property type="protein sequence ID" value="CAG6766881.1"/>
    <property type="molecule type" value="Transcribed_RNA"/>
</dbReference>
<dbReference type="AlphaFoldDB" id="A0A8D9AKJ9"/>
<name>A0A8D9AKJ9_9HEMI</name>
<sequence length="104" mass="11974">MALLQNRYRSYVPSFSKVGFVQNIIHSLSLLIAPWETLTTSYLMLLGKYAYSKLETFLNSLSYKKQYSVIICENFNSLGKSYLTKLVSFTSTPTNFDMDISFIK</sequence>
<proteinExistence type="predicted"/>
<dbReference type="EMBL" id="HBUF01571785">
    <property type="protein sequence ID" value="CAG6766885.1"/>
    <property type="molecule type" value="Transcribed_RNA"/>
</dbReference>
<accession>A0A8D9AKJ9</accession>
<dbReference type="EMBL" id="HBUF01571784">
    <property type="protein sequence ID" value="CAG6766883.1"/>
    <property type="molecule type" value="Transcribed_RNA"/>
</dbReference>